<feature type="binding site" evidence="9">
    <location>
        <begin position="87"/>
        <end position="89"/>
    </location>
    <ligand>
        <name>ATP</name>
        <dbReference type="ChEBI" id="CHEBI:30616"/>
    </ligand>
</feature>
<dbReference type="Proteomes" id="UP000661112">
    <property type="component" value="Unassembled WGS sequence"/>
</dbReference>
<organism evidence="11 12">
    <name type="scientific">Anabaena azotica FACHB-119</name>
    <dbReference type="NCBI Taxonomy" id="947527"/>
    <lineage>
        <taxon>Bacteria</taxon>
        <taxon>Bacillati</taxon>
        <taxon>Cyanobacteriota</taxon>
        <taxon>Cyanophyceae</taxon>
        <taxon>Nostocales</taxon>
        <taxon>Nostocaceae</taxon>
        <taxon>Anabaena</taxon>
        <taxon>Anabaena azotica</taxon>
    </lineage>
</organism>
<dbReference type="InterPro" id="IPR014729">
    <property type="entry name" value="Rossmann-like_a/b/a_fold"/>
</dbReference>
<feature type="binding site" evidence="9">
    <location>
        <position position="97"/>
    </location>
    <ligand>
        <name>ATP</name>
        <dbReference type="ChEBI" id="CHEBI:30616"/>
    </ligand>
</feature>
<dbReference type="HAMAP" id="MF_00151">
    <property type="entry name" value="PPAT_bact"/>
    <property type="match status" value="1"/>
</dbReference>
<reference evidence="11 12" key="1">
    <citation type="journal article" date="2020" name="ISME J.">
        <title>Comparative genomics reveals insights into cyanobacterial evolution and habitat adaptation.</title>
        <authorList>
            <person name="Chen M.Y."/>
            <person name="Teng W.K."/>
            <person name="Zhao L."/>
            <person name="Hu C.X."/>
            <person name="Zhou Y.K."/>
            <person name="Han B.P."/>
            <person name="Song L.R."/>
            <person name="Shu W.S."/>
        </authorList>
    </citation>
    <scope>NUCLEOTIDE SEQUENCE [LARGE SCALE GENOMIC DNA]</scope>
    <source>
        <strain evidence="11 12">FACHB-119</strain>
    </source>
</reference>
<evidence type="ECO:0000256" key="3">
    <source>
        <dbReference type="ARBA" id="ARBA00022695"/>
    </source>
</evidence>
<comment type="cofactor">
    <cofactor evidence="9">
        <name>Mg(2+)</name>
        <dbReference type="ChEBI" id="CHEBI:18420"/>
    </cofactor>
</comment>
<sequence>MIAIYPGSFDPITLGHLDIIQRGSRLFERVIVAVLRNPNKVPLFSVQERLEQIRIATKHLPNVEADAFDGLTVNYAQQRQAQVLLRGLRAISDFEVELQMAHTNKTLSTQIETVFLATSNEYSFLSSSVVKEIARFGGSVDHLVPPHIVLDIYKCYNHNYPTANLMTTPTTTPSLQSMATEAPLENLPDQEV</sequence>
<keyword evidence="6 9" id="KW-0460">Magnesium</keyword>
<dbReference type="EMBL" id="JACJSG010000046">
    <property type="protein sequence ID" value="MBD2504161.1"/>
    <property type="molecule type" value="Genomic_DNA"/>
</dbReference>
<dbReference type="NCBIfam" id="TIGR00125">
    <property type="entry name" value="cyt_tran_rel"/>
    <property type="match status" value="1"/>
</dbReference>
<feature type="binding site" evidence="9">
    <location>
        <begin position="8"/>
        <end position="9"/>
    </location>
    <ligand>
        <name>ATP</name>
        <dbReference type="ChEBI" id="CHEBI:30616"/>
    </ligand>
</feature>
<feature type="binding site" evidence="9">
    <location>
        <position position="72"/>
    </location>
    <ligand>
        <name>substrate</name>
    </ligand>
</feature>
<dbReference type="PANTHER" id="PTHR21342:SF1">
    <property type="entry name" value="PHOSPHOPANTETHEINE ADENYLYLTRANSFERASE"/>
    <property type="match status" value="1"/>
</dbReference>
<evidence type="ECO:0000256" key="1">
    <source>
        <dbReference type="ARBA" id="ARBA00022490"/>
    </source>
</evidence>
<feature type="binding site" evidence="9">
    <location>
        <position position="40"/>
    </location>
    <ligand>
        <name>substrate</name>
    </ligand>
</feature>
<keyword evidence="12" id="KW-1185">Reference proteome</keyword>
<evidence type="ECO:0000256" key="9">
    <source>
        <dbReference type="HAMAP-Rule" id="MF_00151"/>
    </source>
</evidence>
<dbReference type="NCBIfam" id="TIGR01510">
    <property type="entry name" value="coaD_prev_kdtB"/>
    <property type="match status" value="1"/>
</dbReference>
<dbReference type="InterPro" id="IPR004821">
    <property type="entry name" value="Cyt_trans-like"/>
</dbReference>
<proteinExistence type="inferred from homology"/>
<dbReference type="PANTHER" id="PTHR21342">
    <property type="entry name" value="PHOSPHOPANTETHEINE ADENYLYLTRANSFERASE"/>
    <property type="match status" value="1"/>
</dbReference>
<dbReference type="EC" id="2.7.7.3" evidence="9"/>
<comment type="subunit">
    <text evidence="9">Homohexamer.</text>
</comment>
<evidence type="ECO:0000256" key="6">
    <source>
        <dbReference type="ARBA" id="ARBA00022842"/>
    </source>
</evidence>
<dbReference type="InterPro" id="IPR001980">
    <property type="entry name" value="PPAT"/>
</dbReference>
<keyword evidence="2 9" id="KW-0808">Transferase</keyword>
<feature type="binding site" evidence="9">
    <location>
        <position position="86"/>
    </location>
    <ligand>
        <name>substrate</name>
    </ligand>
</feature>
<dbReference type="PRINTS" id="PR01020">
    <property type="entry name" value="LPSBIOSNTHSS"/>
</dbReference>
<evidence type="ECO:0000256" key="4">
    <source>
        <dbReference type="ARBA" id="ARBA00022741"/>
    </source>
</evidence>
<comment type="catalytic activity">
    <reaction evidence="8 9">
        <text>(R)-4'-phosphopantetheine + ATP + H(+) = 3'-dephospho-CoA + diphosphate</text>
        <dbReference type="Rhea" id="RHEA:19801"/>
        <dbReference type="ChEBI" id="CHEBI:15378"/>
        <dbReference type="ChEBI" id="CHEBI:30616"/>
        <dbReference type="ChEBI" id="CHEBI:33019"/>
        <dbReference type="ChEBI" id="CHEBI:57328"/>
        <dbReference type="ChEBI" id="CHEBI:61723"/>
        <dbReference type="EC" id="2.7.7.3"/>
    </reaction>
</comment>
<evidence type="ECO:0000256" key="7">
    <source>
        <dbReference type="ARBA" id="ARBA00022993"/>
    </source>
</evidence>
<keyword evidence="1 9" id="KW-0963">Cytoplasm</keyword>
<comment type="subcellular location">
    <subcellularLocation>
        <location evidence="9">Cytoplasm</location>
    </subcellularLocation>
</comment>
<evidence type="ECO:0000256" key="2">
    <source>
        <dbReference type="ARBA" id="ARBA00022679"/>
    </source>
</evidence>
<keyword evidence="7 9" id="KW-0173">Coenzyme A biosynthesis</keyword>
<accession>A0ABR8DC58</accession>
<evidence type="ECO:0000256" key="8">
    <source>
        <dbReference type="ARBA" id="ARBA00029346"/>
    </source>
</evidence>
<comment type="pathway">
    <text evidence="9">Cofactor biosynthesis; coenzyme A biosynthesis; CoA from (R)-pantothenate: step 4/5.</text>
</comment>
<keyword evidence="5 9" id="KW-0067">ATP-binding</keyword>
<evidence type="ECO:0000313" key="11">
    <source>
        <dbReference type="EMBL" id="MBD2504161.1"/>
    </source>
</evidence>
<dbReference type="CDD" id="cd02163">
    <property type="entry name" value="PPAT"/>
    <property type="match status" value="1"/>
</dbReference>
<dbReference type="Gene3D" id="3.40.50.620">
    <property type="entry name" value="HUPs"/>
    <property type="match status" value="1"/>
</dbReference>
<comment type="similarity">
    <text evidence="9">Belongs to the bacterial CoaD family.</text>
</comment>
<protein>
    <recommendedName>
        <fullName evidence="9">Phosphopantetheine adenylyltransferase</fullName>
        <ecNumber evidence="9">2.7.7.3</ecNumber>
    </recommendedName>
    <alternativeName>
        <fullName evidence="9">Dephospho-CoA pyrophosphorylase</fullName>
    </alternativeName>
    <alternativeName>
        <fullName evidence="9">Pantetheine-phosphate adenylyltransferase</fullName>
        <shortName evidence="9">PPAT</shortName>
    </alternativeName>
</protein>
<evidence type="ECO:0000256" key="5">
    <source>
        <dbReference type="ARBA" id="ARBA00022840"/>
    </source>
</evidence>
<feature type="binding site" evidence="9">
    <location>
        <position position="16"/>
    </location>
    <ligand>
        <name>ATP</name>
        <dbReference type="ChEBI" id="CHEBI:30616"/>
    </ligand>
</feature>
<comment type="function">
    <text evidence="9">Reversibly transfers an adenylyl group from ATP to 4'-phosphopantetheine, yielding dephospho-CoA (dPCoA) and pyrophosphate.</text>
</comment>
<feature type="binding site" evidence="9">
    <location>
        <begin position="122"/>
        <end position="128"/>
    </location>
    <ligand>
        <name>ATP</name>
        <dbReference type="ChEBI" id="CHEBI:30616"/>
    </ligand>
</feature>
<dbReference type="RefSeq" id="WP_190477681.1">
    <property type="nucleotide sequence ID" value="NZ_JACJSG010000046.1"/>
</dbReference>
<gene>
    <name evidence="9 11" type="primary">coaD</name>
    <name evidence="11" type="ORF">H6G83_26720</name>
</gene>
<feature type="site" description="Transition state stabilizer" evidence="9">
    <location>
        <position position="16"/>
    </location>
</feature>
<dbReference type="GO" id="GO:0004595">
    <property type="term" value="F:pantetheine-phosphate adenylyltransferase activity"/>
    <property type="evidence" value="ECO:0007669"/>
    <property type="project" value="UniProtKB-EC"/>
</dbReference>
<dbReference type="SUPFAM" id="SSF52374">
    <property type="entry name" value="Nucleotidylyl transferase"/>
    <property type="match status" value="1"/>
</dbReference>
<evidence type="ECO:0000259" key="10">
    <source>
        <dbReference type="Pfam" id="PF01467"/>
    </source>
</evidence>
<dbReference type="Pfam" id="PF01467">
    <property type="entry name" value="CTP_transf_like"/>
    <property type="match status" value="1"/>
</dbReference>
<keyword evidence="3 9" id="KW-0548">Nucleotidyltransferase</keyword>
<evidence type="ECO:0000313" key="12">
    <source>
        <dbReference type="Proteomes" id="UP000661112"/>
    </source>
</evidence>
<feature type="domain" description="Cytidyltransferase-like" evidence="10">
    <location>
        <begin position="4"/>
        <end position="132"/>
    </location>
</feature>
<keyword evidence="4 9" id="KW-0547">Nucleotide-binding</keyword>
<comment type="caution">
    <text evidence="11">The sequence shown here is derived from an EMBL/GenBank/DDBJ whole genome shotgun (WGS) entry which is preliminary data.</text>
</comment>
<feature type="binding site" evidence="9">
    <location>
        <position position="8"/>
    </location>
    <ligand>
        <name>substrate</name>
    </ligand>
</feature>
<name>A0ABR8DC58_9NOST</name>